<evidence type="ECO:0000259" key="9">
    <source>
        <dbReference type="Pfam" id="PF00408"/>
    </source>
</evidence>
<dbReference type="RefSeq" id="WP_039635412.1">
    <property type="nucleotide sequence ID" value="NZ_CP095749.1"/>
</dbReference>
<dbReference type="InterPro" id="IPR005841">
    <property type="entry name" value="Alpha-D-phosphohexomutase_SF"/>
</dbReference>
<dbReference type="SUPFAM" id="SSF55957">
    <property type="entry name" value="Phosphoglucomutase, C-terminal domain"/>
    <property type="match status" value="1"/>
</dbReference>
<dbReference type="InterPro" id="IPR016055">
    <property type="entry name" value="A-D-PHexomutase_a/b/a-I/II/III"/>
</dbReference>
<gene>
    <name evidence="6 13" type="primary">glmM</name>
    <name evidence="13" type="ORF">MOV08_23860</name>
</gene>
<dbReference type="PROSITE" id="PS00710">
    <property type="entry name" value="PGM_PMM"/>
    <property type="match status" value="1"/>
</dbReference>
<evidence type="ECO:0000259" key="12">
    <source>
        <dbReference type="Pfam" id="PF02880"/>
    </source>
</evidence>
<name>A0ABY8AER2_9ACTN</name>
<evidence type="ECO:0000313" key="13">
    <source>
        <dbReference type="EMBL" id="WEB41997.1"/>
    </source>
</evidence>
<dbReference type="PRINTS" id="PR00509">
    <property type="entry name" value="PGMPMM"/>
</dbReference>
<comment type="cofactor">
    <cofactor evidence="6">
        <name>Mg(2+)</name>
        <dbReference type="ChEBI" id="CHEBI:18420"/>
    </cofactor>
    <text evidence="6">Binds 1 Mg(2+) ion per subunit.</text>
</comment>
<keyword evidence="3 6" id="KW-0479">Metal-binding</keyword>
<dbReference type="Proteomes" id="UP001218629">
    <property type="component" value="Chromosome"/>
</dbReference>
<keyword evidence="4 6" id="KW-0460">Magnesium</keyword>
<evidence type="ECO:0000256" key="8">
    <source>
        <dbReference type="RuleBase" id="RU004327"/>
    </source>
</evidence>
<feature type="domain" description="Alpha-D-phosphohexomutase alpha/beta/alpha" evidence="11">
    <location>
        <begin position="164"/>
        <end position="259"/>
    </location>
</feature>
<dbReference type="PANTHER" id="PTHR42946:SF1">
    <property type="entry name" value="PHOSPHOGLUCOMUTASE (ALPHA-D-GLUCOSE-1,6-BISPHOSPHATE-DEPENDENT)"/>
    <property type="match status" value="1"/>
</dbReference>
<feature type="binding site" description="via phosphate group" evidence="6">
    <location>
        <position position="104"/>
    </location>
    <ligand>
        <name>Mg(2+)</name>
        <dbReference type="ChEBI" id="CHEBI:18420"/>
    </ligand>
</feature>
<dbReference type="Pfam" id="PF02880">
    <property type="entry name" value="PGM_PMM_III"/>
    <property type="match status" value="1"/>
</dbReference>
<dbReference type="NCBIfam" id="TIGR01455">
    <property type="entry name" value="glmM"/>
    <property type="match status" value="1"/>
</dbReference>
<sequence length="452" mass="46453">MGRLFGTDGVRGVANADLTAELALGLSVAAAHVLAEAGTFEGHRPVAVVGRDPRASGEFLEAAVVAGLASAGVDVLRVGVLPTPAVAYLTGALGADLGVMLSASHNPMPDNGIKFFARGGHKLADELEDRIEETYRGHSAGEPWERPTGAGVGRVTDYDEGFDKYVAHLVGVLPNRLDGLKIVIDGAHGAAARVSPEAFARAGAEVVTIGTEPDGLNINDACGSTHLDKLRSAVLEHGAALGVAHDGDADRCLAVDHAGNEVDGDQILAVLALGMREAGTLRKNTVVATVMSNLGFKLAMEGAGIDLVQTAVGDRYVLEEMKAHGYALGGEQSGHVIVLDHATTGDGTLTGLMLAARVAATGRSLADLAGAMERLPQILINVPDVDKSRVTSSAELAAAVAEAERELGATGRVLLRPSGTEPLVRVMVEAADIEQARAVAQRLADAVKSALG</sequence>
<organism evidence="13 14">
    <name type="scientific">Streptomyces yunnanensis</name>
    <dbReference type="NCBI Taxonomy" id="156453"/>
    <lineage>
        <taxon>Bacteria</taxon>
        <taxon>Bacillati</taxon>
        <taxon>Actinomycetota</taxon>
        <taxon>Actinomycetes</taxon>
        <taxon>Kitasatosporales</taxon>
        <taxon>Streptomycetaceae</taxon>
        <taxon>Streptomyces</taxon>
    </lineage>
</organism>
<feature type="binding site" evidence="6">
    <location>
        <position position="250"/>
    </location>
    <ligand>
        <name>Mg(2+)</name>
        <dbReference type="ChEBI" id="CHEBI:18420"/>
    </ligand>
</feature>
<keyword evidence="2 6" id="KW-0597">Phosphoprotein</keyword>
<feature type="binding site" evidence="6">
    <location>
        <position position="246"/>
    </location>
    <ligand>
        <name>Mg(2+)</name>
        <dbReference type="ChEBI" id="CHEBI:18420"/>
    </ligand>
</feature>
<feature type="binding site" evidence="6">
    <location>
        <position position="248"/>
    </location>
    <ligand>
        <name>Mg(2+)</name>
        <dbReference type="ChEBI" id="CHEBI:18420"/>
    </ligand>
</feature>
<feature type="active site" description="Phosphoserine intermediate" evidence="6">
    <location>
        <position position="104"/>
    </location>
</feature>
<dbReference type="SUPFAM" id="SSF53738">
    <property type="entry name" value="Phosphoglucomutase, first 3 domains"/>
    <property type="match status" value="3"/>
</dbReference>
<evidence type="ECO:0000256" key="3">
    <source>
        <dbReference type="ARBA" id="ARBA00022723"/>
    </source>
</evidence>
<dbReference type="EMBL" id="CP095749">
    <property type="protein sequence ID" value="WEB41997.1"/>
    <property type="molecule type" value="Genomic_DNA"/>
</dbReference>
<evidence type="ECO:0000256" key="7">
    <source>
        <dbReference type="RuleBase" id="RU004326"/>
    </source>
</evidence>
<evidence type="ECO:0000259" key="11">
    <source>
        <dbReference type="Pfam" id="PF02879"/>
    </source>
</evidence>
<feature type="domain" description="Alpha-D-phosphohexomutase C-terminal" evidence="9">
    <location>
        <begin position="379"/>
        <end position="445"/>
    </location>
</feature>
<dbReference type="InterPro" id="IPR006352">
    <property type="entry name" value="GlmM_bact"/>
</dbReference>
<feature type="domain" description="Alpha-D-phosphohexomutase alpha/beta/alpha" evidence="10">
    <location>
        <begin position="3"/>
        <end position="136"/>
    </location>
</feature>
<dbReference type="InterPro" id="IPR005844">
    <property type="entry name" value="A-D-PHexomutase_a/b/a-I"/>
</dbReference>
<comment type="similarity">
    <text evidence="1 6 7">Belongs to the phosphohexose mutase family.</text>
</comment>
<dbReference type="Gene3D" id="3.40.120.10">
    <property type="entry name" value="Alpha-D-Glucose-1,6-Bisphosphate, subunit A, domain 3"/>
    <property type="match status" value="3"/>
</dbReference>
<dbReference type="InterPro" id="IPR005845">
    <property type="entry name" value="A-D-PHexomutase_a/b/a-II"/>
</dbReference>
<dbReference type="CDD" id="cd05802">
    <property type="entry name" value="GlmM"/>
    <property type="match status" value="1"/>
</dbReference>
<dbReference type="InterPro" id="IPR005843">
    <property type="entry name" value="A-D-PHexomutase_C"/>
</dbReference>
<dbReference type="InterPro" id="IPR050060">
    <property type="entry name" value="Phosphoglucosamine_mutase"/>
</dbReference>
<protein>
    <recommendedName>
        <fullName evidence="6 8">Phosphoglucosamine mutase</fullName>
        <ecNumber evidence="6 8">5.4.2.10</ecNumber>
    </recommendedName>
</protein>
<keyword evidence="5 6" id="KW-0413">Isomerase</keyword>
<dbReference type="InterPro" id="IPR016066">
    <property type="entry name" value="A-D-PHexomutase_CS"/>
</dbReference>
<evidence type="ECO:0000259" key="10">
    <source>
        <dbReference type="Pfam" id="PF02878"/>
    </source>
</evidence>
<comment type="catalytic activity">
    <reaction evidence="6 8">
        <text>alpha-D-glucosamine 1-phosphate = D-glucosamine 6-phosphate</text>
        <dbReference type="Rhea" id="RHEA:23424"/>
        <dbReference type="ChEBI" id="CHEBI:58516"/>
        <dbReference type="ChEBI" id="CHEBI:58725"/>
        <dbReference type="EC" id="5.4.2.10"/>
    </reaction>
</comment>
<evidence type="ECO:0000313" key="14">
    <source>
        <dbReference type="Proteomes" id="UP001218629"/>
    </source>
</evidence>
<dbReference type="GO" id="GO:0008966">
    <property type="term" value="F:phosphoglucosamine mutase activity"/>
    <property type="evidence" value="ECO:0007669"/>
    <property type="project" value="UniProtKB-EC"/>
</dbReference>
<dbReference type="Pfam" id="PF02879">
    <property type="entry name" value="PGM_PMM_II"/>
    <property type="match status" value="1"/>
</dbReference>
<keyword evidence="14" id="KW-1185">Reference proteome</keyword>
<proteinExistence type="inferred from homology"/>
<evidence type="ECO:0000256" key="1">
    <source>
        <dbReference type="ARBA" id="ARBA00010231"/>
    </source>
</evidence>
<evidence type="ECO:0000256" key="6">
    <source>
        <dbReference type="HAMAP-Rule" id="MF_01554"/>
    </source>
</evidence>
<evidence type="ECO:0000256" key="4">
    <source>
        <dbReference type="ARBA" id="ARBA00022842"/>
    </source>
</evidence>
<feature type="modified residue" description="Phosphoserine" evidence="6">
    <location>
        <position position="104"/>
    </location>
</feature>
<dbReference type="InterPro" id="IPR036900">
    <property type="entry name" value="A-D-PHexomutase_C_sf"/>
</dbReference>
<dbReference type="Gene3D" id="3.30.310.50">
    <property type="entry name" value="Alpha-D-phosphohexomutase, C-terminal domain"/>
    <property type="match status" value="1"/>
</dbReference>
<dbReference type="HAMAP" id="MF_01554_B">
    <property type="entry name" value="GlmM_B"/>
    <property type="match status" value="1"/>
</dbReference>
<dbReference type="EC" id="5.4.2.10" evidence="6 8"/>
<dbReference type="InterPro" id="IPR005846">
    <property type="entry name" value="A-D-PHexomutase_a/b/a-III"/>
</dbReference>
<evidence type="ECO:0000256" key="2">
    <source>
        <dbReference type="ARBA" id="ARBA00022553"/>
    </source>
</evidence>
<accession>A0ABY8AER2</accession>
<feature type="domain" description="Alpha-D-phosphohexomutase alpha/beta/alpha" evidence="12">
    <location>
        <begin position="263"/>
        <end position="372"/>
    </location>
</feature>
<comment type="PTM">
    <text evidence="6">Activated by phosphorylation.</text>
</comment>
<dbReference type="Pfam" id="PF02878">
    <property type="entry name" value="PGM_PMM_I"/>
    <property type="match status" value="1"/>
</dbReference>
<evidence type="ECO:0000256" key="5">
    <source>
        <dbReference type="ARBA" id="ARBA00023235"/>
    </source>
</evidence>
<dbReference type="PANTHER" id="PTHR42946">
    <property type="entry name" value="PHOSPHOHEXOSE MUTASE"/>
    <property type="match status" value="1"/>
</dbReference>
<comment type="function">
    <text evidence="6 8">Catalyzes the conversion of glucosamine-6-phosphate to glucosamine-1-phosphate.</text>
</comment>
<dbReference type="Pfam" id="PF00408">
    <property type="entry name" value="PGM_PMM_IV"/>
    <property type="match status" value="1"/>
</dbReference>
<reference evidence="13 14" key="1">
    <citation type="submission" date="2022-03" db="EMBL/GenBank/DDBJ databases">
        <title>Streptomyces yunnanensis P86,complete genome.</title>
        <authorList>
            <person name="Chen S."/>
            <person name="Zhang Q."/>
        </authorList>
    </citation>
    <scope>NUCLEOTIDE SEQUENCE [LARGE SCALE GENOMIC DNA]</scope>
    <source>
        <strain evidence="13 14">P86</strain>
    </source>
</reference>